<feature type="region of interest" description="Disordered" evidence="1">
    <location>
        <begin position="852"/>
        <end position="902"/>
    </location>
</feature>
<dbReference type="AlphaFoldDB" id="A0ABD3IIZ8"/>
<feature type="compositionally biased region" description="Basic and acidic residues" evidence="1">
    <location>
        <begin position="517"/>
        <end position="529"/>
    </location>
</feature>
<feature type="region of interest" description="Disordered" evidence="1">
    <location>
        <begin position="510"/>
        <end position="529"/>
    </location>
</feature>
<name>A0ABD3IIZ8_9MARC</name>
<gene>
    <name evidence="2" type="ORF">R1sor_020407</name>
</gene>
<reference evidence="2 3" key="1">
    <citation type="submission" date="2024-09" db="EMBL/GenBank/DDBJ databases">
        <title>Chromosome-scale assembly of Riccia sorocarpa.</title>
        <authorList>
            <person name="Paukszto L."/>
        </authorList>
    </citation>
    <scope>NUCLEOTIDE SEQUENCE [LARGE SCALE GENOMIC DNA]</scope>
    <source>
        <strain evidence="2">LP-2024</strain>
        <tissue evidence="2">Aerial parts of the thallus</tissue>
    </source>
</reference>
<evidence type="ECO:0000256" key="1">
    <source>
        <dbReference type="SAM" id="MobiDB-lite"/>
    </source>
</evidence>
<feature type="compositionally biased region" description="Polar residues" evidence="1">
    <location>
        <begin position="1121"/>
        <end position="1139"/>
    </location>
</feature>
<dbReference type="Proteomes" id="UP001633002">
    <property type="component" value="Unassembled WGS sequence"/>
</dbReference>
<dbReference type="EMBL" id="JBJQOH010000001">
    <property type="protein sequence ID" value="KAL3702385.1"/>
    <property type="molecule type" value="Genomic_DNA"/>
</dbReference>
<organism evidence="2 3">
    <name type="scientific">Riccia sorocarpa</name>
    <dbReference type="NCBI Taxonomy" id="122646"/>
    <lineage>
        <taxon>Eukaryota</taxon>
        <taxon>Viridiplantae</taxon>
        <taxon>Streptophyta</taxon>
        <taxon>Embryophyta</taxon>
        <taxon>Marchantiophyta</taxon>
        <taxon>Marchantiopsida</taxon>
        <taxon>Marchantiidae</taxon>
        <taxon>Marchantiales</taxon>
        <taxon>Ricciaceae</taxon>
        <taxon>Riccia</taxon>
    </lineage>
</organism>
<evidence type="ECO:0000313" key="2">
    <source>
        <dbReference type="EMBL" id="KAL3702385.1"/>
    </source>
</evidence>
<feature type="compositionally biased region" description="Basic and acidic residues" evidence="1">
    <location>
        <begin position="869"/>
        <end position="880"/>
    </location>
</feature>
<keyword evidence="3" id="KW-1185">Reference proteome</keyword>
<proteinExistence type="predicted"/>
<evidence type="ECO:0000313" key="3">
    <source>
        <dbReference type="Proteomes" id="UP001633002"/>
    </source>
</evidence>
<feature type="compositionally biased region" description="Basic and acidic residues" evidence="1">
    <location>
        <begin position="1141"/>
        <end position="1151"/>
    </location>
</feature>
<accession>A0ABD3IIZ8</accession>
<feature type="region of interest" description="Disordered" evidence="1">
    <location>
        <begin position="1121"/>
        <end position="1189"/>
    </location>
</feature>
<protein>
    <submittedName>
        <fullName evidence="2">Uncharacterized protein</fullName>
    </submittedName>
</protein>
<comment type="caution">
    <text evidence="2">The sequence shown here is derived from an EMBL/GenBank/DDBJ whole genome shotgun (WGS) entry which is preliminary data.</text>
</comment>
<sequence length="1189" mass="131859">MFATAVPYDEMDFILGLVIDAGLHEKNLLVHSWDIDYSPIAKNQMREIMLRVAWKSGSGELGKSTDLGIVYTAYADYDKLNVGVEDRKARKVYQLVLNLASLDQKLIPRTDPKVTMSAHGFMVNKKSTIHQWVHALRGMRETLLTKGISESNVWKIAWACNKLGVQQDHIGTVTSKHLFQQGPVNWEEWVQERLYAMKSKSSSKASTQSKVVKSNIASDLSSLPSTSQSDTALHLAAELVMTLGMADPEDDFPSGPLMLDSSQRALLAPTQKSKSKRKQVAPVDIRENVALHEDETKEVNIDPKDEKHIAAEAELRDHIRGKGLFMVISGAHSTRAIKLIVKSVMKNSSSPFFDRAKQLKTRLCRILRGDIPKKELVKISFICNLQNKTIGKHMDISFVDLARHGWEQYEANGRPERTERVKNEEFDVKEKELLFKVDTKYTGDLMSLQEHAESLKAEDATVKKIISFYKDRNKATEITKEVLAGEFNLDFEALSKLTALLKLKRTARATSSKRGSKKEPNVKRVKGEDGVSEDRTFENRLQFIWISTRGSAGEKTANPWFIAPFKEDMAYDDNELPRLRNVSLVFVDLARYLQFEMTKQVIEAILLTALGTTNMSPVLFVFVVLPGEATQMCLEVAKSGLAGWDIDIEWGTCEFLDKTQVPKGSWHLQYDASILYLLFKNLDHDNNGGDWSSAVNVKGDTKVELSFHVDSTKDYDLHTIRSRSKHEETQEEKDERLRNEKELQLLSLAPCFTDDESKGSLVNELVKKEAGVDISTQPVILAAEEQEADFDDMMDPEEAFKRKCGIVNRASNSSNLRIPFIHLMSAAGTGGLIDGVRPQPGNIVETEAEKFTASHLVPRQSSQGSDGKAAPEDGPAHAVEEGSSGAERNVQSSAASGPKSSVIRRLSAEFSPGKAYSRDMPTKAIIQSTVEETLDITGAEENMTASEAVLIREVVSFEAPCVETVSCERGSTGPANQSAILLTAPVTPESGLDAAGDSEVAVTRLESTSEKGSSPDDDAEYKYGLQAGAFTKTFTRKFIRYWPDHEPAPIGSRSEYPCVTFHDLPIGMGDASTELSASLTELNIQIDEFGSMDPLVITPTTITTVDTSRPPIPTLAEPVISSTVQGQQKHPSRQPSGSNPPRKESDKELRVSKLQQKQHVRRAPTGQGLAPRQPQQGVRSRIVTRKEKK</sequence>
<feature type="compositionally biased region" description="Polar residues" evidence="1">
    <location>
        <begin position="889"/>
        <end position="899"/>
    </location>
</feature>